<reference evidence="6 7" key="1">
    <citation type="submission" date="2017-03" db="EMBL/GenBank/DDBJ databases">
        <title>Genome Survey of Euroglyphus maynei.</title>
        <authorList>
            <person name="Arlian L.G."/>
            <person name="Morgan M.S."/>
            <person name="Rider S.D."/>
        </authorList>
    </citation>
    <scope>NUCLEOTIDE SEQUENCE [LARGE SCALE GENOMIC DNA]</scope>
    <source>
        <strain evidence="6">Arlian Lab</strain>
        <tissue evidence="6">Whole body</tissue>
    </source>
</reference>
<keyword evidence="7" id="KW-1185">Reference proteome</keyword>
<comment type="subcellular location">
    <subcellularLocation>
        <location evidence="1">Target cell membrane</location>
    </subcellularLocation>
</comment>
<keyword evidence="2" id="KW-0268">Exocytosis</keyword>
<keyword evidence="4" id="KW-0800">Toxin</keyword>
<name>A0A1Y3ATU1_EURMA</name>
<keyword evidence="3" id="KW-1052">Target cell membrane</keyword>
<dbReference type="GO" id="GO:0006887">
    <property type="term" value="P:exocytosis"/>
    <property type="evidence" value="ECO:0007669"/>
    <property type="project" value="UniProtKB-KW"/>
</dbReference>
<evidence type="ECO:0000256" key="1">
    <source>
        <dbReference type="ARBA" id="ARBA00004175"/>
    </source>
</evidence>
<dbReference type="GO" id="GO:0044218">
    <property type="term" value="C:other organism cell membrane"/>
    <property type="evidence" value="ECO:0007669"/>
    <property type="project" value="UniProtKB-KW"/>
</dbReference>
<comment type="caution">
    <text evidence="6">The sequence shown here is derived from an EMBL/GenBank/DDBJ whole genome shotgun (WGS) entry which is preliminary data.</text>
</comment>
<dbReference type="OrthoDB" id="207120at2759"/>
<organism evidence="6 7">
    <name type="scientific">Euroglyphus maynei</name>
    <name type="common">Mayne's house dust mite</name>
    <dbReference type="NCBI Taxonomy" id="6958"/>
    <lineage>
        <taxon>Eukaryota</taxon>
        <taxon>Metazoa</taxon>
        <taxon>Ecdysozoa</taxon>
        <taxon>Arthropoda</taxon>
        <taxon>Chelicerata</taxon>
        <taxon>Arachnida</taxon>
        <taxon>Acari</taxon>
        <taxon>Acariformes</taxon>
        <taxon>Sarcoptiformes</taxon>
        <taxon>Astigmata</taxon>
        <taxon>Psoroptidia</taxon>
        <taxon>Analgoidea</taxon>
        <taxon>Pyroglyphidae</taxon>
        <taxon>Pyroglyphinae</taxon>
        <taxon>Euroglyphus</taxon>
    </lineage>
</organism>
<proteinExistence type="predicted"/>
<keyword evidence="5" id="KW-0472">Membrane</keyword>
<evidence type="ECO:0000256" key="3">
    <source>
        <dbReference type="ARBA" id="ARBA00022537"/>
    </source>
</evidence>
<gene>
    <name evidence="6" type="ORF">BLA29_003855</name>
</gene>
<evidence type="ECO:0000256" key="2">
    <source>
        <dbReference type="ARBA" id="ARBA00022483"/>
    </source>
</evidence>
<dbReference type="Proteomes" id="UP000194236">
    <property type="component" value="Unassembled WGS sequence"/>
</dbReference>
<keyword evidence="5" id="KW-1053">Target membrane</keyword>
<keyword evidence="4" id="KW-0528">Neurotoxin</keyword>
<keyword evidence="4" id="KW-0638">Presynaptic neurotoxin</keyword>
<dbReference type="AlphaFoldDB" id="A0A1Y3ATU1"/>
<dbReference type="SUPFAM" id="SSF48403">
    <property type="entry name" value="Ankyrin repeat"/>
    <property type="match status" value="1"/>
</dbReference>
<evidence type="ECO:0000256" key="5">
    <source>
        <dbReference type="ARBA" id="ARBA00023298"/>
    </source>
</evidence>
<evidence type="ECO:0000313" key="7">
    <source>
        <dbReference type="Proteomes" id="UP000194236"/>
    </source>
</evidence>
<dbReference type="GO" id="GO:0044231">
    <property type="term" value="C:host cell presynaptic membrane"/>
    <property type="evidence" value="ECO:0007669"/>
    <property type="project" value="UniProtKB-KW"/>
</dbReference>
<sequence>MYIVGLMLKSGMDVFIVDSKHWTVMHFAMLASPQVLSKLLEMSAFYQQLRHKDMYGMTPLHVACLAQNPRHIRRIMIQGVTARQLTIKAPKPSSSSTQINLLDWYQDYSPYVSFDTDQIDQDFDWSTIKLCGNPLHWCQCWSTLNRLIDLRVFDVNERDRNGDTPLMAFVKRLPPIRTKPI</sequence>
<protein>
    <submittedName>
        <fullName evidence="6">Uncharacterized protein</fullName>
    </submittedName>
</protein>
<accession>A0A1Y3ATU1</accession>
<dbReference type="Gene3D" id="1.25.40.20">
    <property type="entry name" value="Ankyrin repeat-containing domain"/>
    <property type="match status" value="1"/>
</dbReference>
<evidence type="ECO:0000313" key="6">
    <source>
        <dbReference type="EMBL" id="OTF71891.1"/>
    </source>
</evidence>
<dbReference type="InterPro" id="IPR036770">
    <property type="entry name" value="Ankyrin_rpt-contain_sf"/>
</dbReference>
<evidence type="ECO:0000256" key="4">
    <source>
        <dbReference type="ARBA" id="ARBA00023028"/>
    </source>
</evidence>
<feature type="non-terminal residue" evidence="6">
    <location>
        <position position="181"/>
    </location>
</feature>
<dbReference type="EMBL" id="MUJZ01058778">
    <property type="protein sequence ID" value="OTF71891.1"/>
    <property type="molecule type" value="Genomic_DNA"/>
</dbReference>